<accession>A0A9Q0X2T1</accession>
<dbReference type="AlphaFoldDB" id="A0A9Q0X2T1"/>
<name>A0A9Q0X2T1_9ROSI</name>
<reference evidence="1" key="2">
    <citation type="journal article" date="2023" name="Int. J. Mol. Sci.">
        <title>De Novo Assembly and Annotation of 11 Diverse Shrub Willow (Salix) Genomes Reveals Novel Gene Organization in Sex-Linked Regions.</title>
        <authorList>
            <person name="Hyden B."/>
            <person name="Feng K."/>
            <person name="Yates T.B."/>
            <person name="Jawdy S."/>
            <person name="Cereghino C."/>
            <person name="Smart L.B."/>
            <person name="Muchero W."/>
        </authorList>
    </citation>
    <scope>NUCLEOTIDE SEQUENCE</scope>
    <source>
        <tissue evidence="1">Shoot tip</tissue>
    </source>
</reference>
<reference evidence="1" key="1">
    <citation type="submission" date="2022-11" db="EMBL/GenBank/DDBJ databases">
        <authorList>
            <person name="Hyden B.L."/>
            <person name="Feng K."/>
            <person name="Yates T."/>
            <person name="Jawdy S."/>
            <person name="Smart L.B."/>
            <person name="Muchero W."/>
        </authorList>
    </citation>
    <scope>NUCLEOTIDE SEQUENCE</scope>
    <source>
        <tissue evidence="1">Shoot tip</tissue>
    </source>
</reference>
<proteinExistence type="predicted"/>
<sequence length="110" mass="12958">MEMHDENEKLMGLYEITMHERDELRMLSSDEQKRVREKLIEVDGEKCLQSLASSLNVEQAFIEFDKVLREIEVTEEGLQLKQELIRSHELLSSEIQEKRALVDKKLSALR</sequence>
<comment type="caution">
    <text evidence="1">The sequence shown here is derived from an EMBL/GenBank/DDBJ whole genome shotgun (WGS) entry which is preliminary data.</text>
</comment>
<evidence type="ECO:0000313" key="2">
    <source>
        <dbReference type="Proteomes" id="UP001151752"/>
    </source>
</evidence>
<dbReference type="Proteomes" id="UP001151752">
    <property type="component" value="Chromosome 16"/>
</dbReference>
<gene>
    <name evidence="1" type="ORF">OIU74_001628</name>
</gene>
<evidence type="ECO:0000313" key="1">
    <source>
        <dbReference type="EMBL" id="KAJ6777684.1"/>
    </source>
</evidence>
<organism evidence="1 2">
    <name type="scientific">Salix koriyanagi</name>
    <dbReference type="NCBI Taxonomy" id="2511006"/>
    <lineage>
        <taxon>Eukaryota</taxon>
        <taxon>Viridiplantae</taxon>
        <taxon>Streptophyta</taxon>
        <taxon>Embryophyta</taxon>
        <taxon>Tracheophyta</taxon>
        <taxon>Spermatophyta</taxon>
        <taxon>Magnoliopsida</taxon>
        <taxon>eudicotyledons</taxon>
        <taxon>Gunneridae</taxon>
        <taxon>Pentapetalae</taxon>
        <taxon>rosids</taxon>
        <taxon>fabids</taxon>
        <taxon>Malpighiales</taxon>
        <taxon>Salicaceae</taxon>
        <taxon>Saliceae</taxon>
        <taxon>Salix</taxon>
    </lineage>
</organism>
<protein>
    <submittedName>
        <fullName evidence="1">Uncharacterized protein</fullName>
    </submittedName>
</protein>
<keyword evidence="2" id="KW-1185">Reference proteome</keyword>
<dbReference type="EMBL" id="JAPFFM010000001">
    <property type="protein sequence ID" value="KAJ6777684.1"/>
    <property type="molecule type" value="Genomic_DNA"/>
</dbReference>